<evidence type="ECO:0000313" key="2">
    <source>
        <dbReference type="Proteomes" id="UP000095765"/>
    </source>
</evidence>
<sequence>MVGITSEQIERVESILNGVQRGPEKVFFNVINRALDTVRTASGRQIREVYAIKQKDLRAESNIKLKKASQTDLAGEIAFAGCKIPLYRFNVTPKQPAQGVRVKAAVLKSSAQTEFEHAFIAQIQGERVGMFERATAKHLPIDEFTGPSAAHMAGNSVVLEQVEQAAQETIDKRIDHEIDRILSGYGGKS</sequence>
<reference evidence="1 2" key="1">
    <citation type="submission" date="2015-09" db="EMBL/GenBank/DDBJ databases">
        <authorList>
            <consortium name="Pathogen Informatics"/>
        </authorList>
    </citation>
    <scope>NUCLEOTIDE SEQUENCE [LARGE SCALE GENOMIC DNA]</scope>
    <source>
        <strain evidence="1 2">2789STDY5834939</strain>
    </source>
</reference>
<dbReference type="OrthoDB" id="5518677at2"/>
<organism evidence="1 2">
    <name type="scientific">Anaerotruncus colihominis</name>
    <dbReference type="NCBI Taxonomy" id="169435"/>
    <lineage>
        <taxon>Bacteria</taxon>
        <taxon>Bacillati</taxon>
        <taxon>Bacillota</taxon>
        <taxon>Clostridia</taxon>
        <taxon>Eubacteriales</taxon>
        <taxon>Oscillospiraceae</taxon>
        <taxon>Anaerotruncus</taxon>
    </lineage>
</organism>
<accession>A0A174UEE2</accession>
<gene>
    <name evidence="1" type="ORF">ERS852551_03477</name>
</gene>
<protein>
    <recommendedName>
        <fullName evidence="3">Prophage minor tail protein Z (GPZ)</fullName>
    </recommendedName>
</protein>
<dbReference type="InterPro" id="IPR010633">
    <property type="entry name" value="Phage_lambda_GpZ"/>
</dbReference>
<dbReference type="Proteomes" id="UP000095765">
    <property type="component" value="Unassembled WGS sequence"/>
</dbReference>
<proteinExistence type="predicted"/>
<dbReference type="Pfam" id="PF06763">
    <property type="entry name" value="Minor_tail_Z"/>
    <property type="match status" value="1"/>
</dbReference>
<name>A0A174UEE2_9FIRM</name>
<dbReference type="RefSeq" id="WP_055246056.1">
    <property type="nucleotide sequence ID" value="NZ_CZBE01000034.1"/>
</dbReference>
<evidence type="ECO:0000313" key="1">
    <source>
        <dbReference type="EMBL" id="CUQ19081.1"/>
    </source>
</evidence>
<dbReference type="EMBL" id="CZBE01000034">
    <property type="protein sequence ID" value="CUQ19081.1"/>
    <property type="molecule type" value="Genomic_DNA"/>
</dbReference>
<dbReference type="AlphaFoldDB" id="A0A174UEE2"/>
<evidence type="ECO:0008006" key="3">
    <source>
        <dbReference type="Google" id="ProtNLM"/>
    </source>
</evidence>